<comment type="caution">
    <text evidence="2">The sequence shown here is derived from an EMBL/GenBank/DDBJ whole genome shotgun (WGS) entry which is preliminary data.</text>
</comment>
<feature type="chain" id="PRO_5047279787" description="Secreted protein" evidence="1">
    <location>
        <begin position="22"/>
        <end position="168"/>
    </location>
</feature>
<keyword evidence="1" id="KW-0732">Signal</keyword>
<evidence type="ECO:0000313" key="3">
    <source>
        <dbReference type="Proteomes" id="UP001500034"/>
    </source>
</evidence>
<dbReference type="EMBL" id="BAABCQ010000067">
    <property type="protein sequence ID" value="GAA3985054.1"/>
    <property type="molecule type" value="Genomic_DNA"/>
</dbReference>
<keyword evidence="3" id="KW-1185">Reference proteome</keyword>
<reference evidence="3" key="1">
    <citation type="journal article" date="2019" name="Int. J. Syst. Evol. Microbiol.">
        <title>The Global Catalogue of Microorganisms (GCM) 10K type strain sequencing project: providing services to taxonomists for standard genome sequencing and annotation.</title>
        <authorList>
            <consortium name="The Broad Institute Genomics Platform"/>
            <consortium name="The Broad Institute Genome Sequencing Center for Infectious Disease"/>
            <person name="Wu L."/>
            <person name="Ma J."/>
        </authorList>
    </citation>
    <scope>NUCLEOTIDE SEQUENCE [LARGE SCALE GENOMIC DNA]</scope>
    <source>
        <strain evidence="3">JCM 17027</strain>
    </source>
</reference>
<proteinExistence type="predicted"/>
<protein>
    <recommendedName>
        <fullName evidence="4">Secreted protein</fullName>
    </recommendedName>
</protein>
<evidence type="ECO:0008006" key="4">
    <source>
        <dbReference type="Google" id="ProtNLM"/>
    </source>
</evidence>
<organism evidence="2 3">
    <name type="scientific">Streptomyces marokkonensis</name>
    <dbReference type="NCBI Taxonomy" id="324855"/>
    <lineage>
        <taxon>Bacteria</taxon>
        <taxon>Bacillati</taxon>
        <taxon>Actinomycetota</taxon>
        <taxon>Actinomycetes</taxon>
        <taxon>Kitasatosporales</taxon>
        <taxon>Streptomycetaceae</taxon>
        <taxon>Streptomyces</taxon>
    </lineage>
</organism>
<dbReference type="Proteomes" id="UP001500034">
    <property type="component" value="Unassembled WGS sequence"/>
</dbReference>
<accession>A0ABP7QNG3</accession>
<name>A0ABP7QNG3_9ACTN</name>
<sequence length="168" mass="17285">MLVGIAATVASVAGVTSIAFATSAPSSVSAGTAAADLPPSAVEDFNYPNAEQVLAEEGILLKRGDGHITLADCDFSVDQIRVQTVADPTVGRKELYCFKATDAVGYITLELPRVFALEAADRPISADLTAEGETTTVNVAEGQFVTVGEGDLPSGGKQSVLVEIRVTG</sequence>
<evidence type="ECO:0000256" key="1">
    <source>
        <dbReference type="SAM" id="SignalP"/>
    </source>
</evidence>
<gene>
    <name evidence="2" type="ORF">GCM10022384_36780</name>
</gene>
<feature type="signal peptide" evidence="1">
    <location>
        <begin position="1"/>
        <end position="21"/>
    </location>
</feature>
<evidence type="ECO:0000313" key="2">
    <source>
        <dbReference type="EMBL" id="GAA3985054.1"/>
    </source>
</evidence>